<protein>
    <submittedName>
        <fullName evidence="2">Uncharacterized protein</fullName>
    </submittedName>
</protein>
<accession>A0A5E6RIZ9</accession>
<sequence>MNNEQQLVQAINNHTEEIATLQCLVIGLLKHIQENQGYDSAHEAITHALAESSKMQPPGRIGGNSQKIRDLAKILG</sequence>
<dbReference type="EMBL" id="OZ024668">
    <property type="protein sequence ID" value="CAK9889211.1"/>
    <property type="molecule type" value="Genomic_DNA"/>
</dbReference>
<gene>
    <name evidence="2" type="ORF">PS652_01565</name>
    <name evidence="1" type="ORF">PS652_02040</name>
</gene>
<organism evidence="2">
    <name type="scientific">Pseudomonas fluorescens</name>
    <dbReference type="NCBI Taxonomy" id="294"/>
    <lineage>
        <taxon>Bacteria</taxon>
        <taxon>Pseudomonadati</taxon>
        <taxon>Pseudomonadota</taxon>
        <taxon>Gammaproteobacteria</taxon>
        <taxon>Pseudomonadales</taxon>
        <taxon>Pseudomonadaceae</taxon>
        <taxon>Pseudomonas</taxon>
    </lineage>
</organism>
<dbReference type="EMBL" id="CABVHG010000007">
    <property type="protein sequence ID" value="VVM66773.1"/>
    <property type="molecule type" value="Genomic_DNA"/>
</dbReference>
<evidence type="ECO:0000313" key="2">
    <source>
        <dbReference type="EMBL" id="VVM66773.1"/>
    </source>
</evidence>
<reference evidence="1 3" key="2">
    <citation type="submission" date="2024-03" db="EMBL/GenBank/DDBJ databases">
        <authorList>
            <person name="Alaster D. Moffat"/>
            <person name="Govind Chandra"/>
            <person name="Andrew W. Truman"/>
        </authorList>
    </citation>
    <scope>NUCLEOTIDE SEQUENCE [LARGE SCALE GENOMIC DNA]</scope>
    <source>
        <strain evidence="1">PS652</strain>
    </source>
</reference>
<evidence type="ECO:0000313" key="3">
    <source>
        <dbReference type="Proteomes" id="UP000326595"/>
    </source>
</evidence>
<proteinExistence type="predicted"/>
<evidence type="ECO:0000313" key="1">
    <source>
        <dbReference type="EMBL" id="CAK9889211.1"/>
    </source>
</evidence>
<reference evidence="2" key="1">
    <citation type="submission" date="2019-09" db="EMBL/GenBank/DDBJ databases">
        <authorList>
            <person name="Chandra G."/>
            <person name="Truman W A."/>
        </authorList>
    </citation>
    <scope>NUCLEOTIDE SEQUENCE [LARGE SCALE GENOMIC DNA]</scope>
    <source>
        <strain evidence="2">PS652</strain>
    </source>
</reference>
<dbReference type="AlphaFoldDB" id="A0A5E6RIZ9"/>
<name>A0A5E6RIZ9_PSEFL</name>
<dbReference type="Proteomes" id="UP000326595">
    <property type="component" value="Chromosome"/>
</dbReference>
<dbReference type="RefSeq" id="WP_150776837.1">
    <property type="nucleotide sequence ID" value="NZ_OZ024668.1"/>
</dbReference>